<dbReference type="SUPFAM" id="SSF109635">
    <property type="entry name" value="DnaK suppressor protein DksA, alpha-hairpin domain"/>
    <property type="match status" value="1"/>
</dbReference>
<dbReference type="InterPro" id="IPR037187">
    <property type="entry name" value="DnaK_N"/>
</dbReference>
<keyword evidence="2" id="KW-0863">Zinc-finger</keyword>
<evidence type="ECO:0000256" key="5">
    <source>
        <dbReference type="SAM" id="Coils"/>
    </source>
</evidence>
<dbReference type="SUPFAM" id="SSF57716">
    <property type="entry name" value="Glucocorticoid receptor-like (DNA-binding domain)"/>
    <property type="match status" value="1"/>
</dbReference>
<evidence type="ECO:0000313" key="7">
    <source>
        <dbReference type="EMBL" id="CAA9551822.1"/>
    </source>
</evidence>
<dbReference type="Gene3D" id="1.20.120.910">
    <property type="entry name" value="DksA, coiled-coil domain"/>
    <property type="match status" value="1"/>
</dbReference>
<dbReference type="PANTHER" id="PTHR33823">
    <property type="entry name" value="RNA POLYMERASE-BINDING TRANSCRIPTION FACTOR DKSA-RELATED"/>
    <property type="match status" value="1"/>
</dbReference>
<dbReference type="AlphaFoldDB" id="A0A6J4UM49"/>
<dbReference type="PANTHER" id="PTHR33823:SF4">
    <property type="entry name" value="GENERAL STRESS PROTEIN 16O"/>
    <property type="match status" value="1"/>
</dbReference>
<keyword evidence="1" id="KW-0479">Metal-binding</keyword>
<protein>
    <recommendedName>
        <fullName evidence="6">Zinc finger DksA/TraR C4-type domain-containing protein</fullName>
    </recommendedName>
</protein>
<evidence type="ECO:0000259" key="6">
    <source>
        <dbReference type="Pfam" id="PF01258"/>
    </source>
</evidence>
<sequence>MAAPTPTDSAGPRIDPATLEELRRALIARQEQVQAELDRLDSEMRALGADQNTVRGSLGNHIAEDGSNVTEQSRILAVTGDMRDILAQVSDALGRMDHGTYGLCQRCGKPINPERLEAFPYVAYDIDCQQILEREQALRAGR</sequence>
<proteinExistence type="predicted"/>
<name>A0A6J4UM49_9BACT</name>
<evidence type="ECO:0000256" key="4">
    <source>
        <dbReference type="PROSITE-ProRule" id="PRU00510"/>
    </source>
</evidence>
<reference evidence="7" key="1">
    <citation type="submission" date="2020-02" db="EMBL/GenBank/DDBJ databases">
        <authorList>
            <person name="Meier V. D."/>
        </authorList>
    </citation>
    <scope>NUCLEOTIDE SEQUENCE</scope>
    <source>
        <strain evidence="7">AVDCRST_MAG49</strain>
    </source>
</reference>
<feature type="zinc finger region" description="dksA C4-type" evidence="4">
    <location>
        <begin position="104"/>
        <end position="128"/>
    </location>
</feature>
<evidence type="ECO:0000256" key="2">
    <source>
        <dbReference type="ARBA" id="ARBA00022771"/>
    </source>
</evidence>
<gene>
    <name evidence="7" type="ORF">AVDCRST_MAG49-1854</name>
</gene>
<keyword evidence="5" id="KW-0175">Coiled coil</keyword>
<feature type="coiled-coil region" evidence="5">
    <location>
        <begin position="23"/>
        <end position="50"/>
    </location>
</feature>
<dbReference type="EMBL" id="CADCWG010000124">
    <property type="protein sequence ID" value="CAA9551822.1"/>
    <property type="molecule type" value="Genomic_DNA"/>
</dbReference>
<organism evidence="7">
    <name type="scientific">uncultured Thermomicrobiales bacterium</name>
    <dbReference type="NCBI Taxonomy" id="1645740"/>
    <lineage>
        <taxon>Bacteria</taxon>
        <taxon>Pseudomonadati</taxon>
        <taxon>Thermomicrobiota</taxon>
        <taxon>Thermomicrobia</taxon>
        <taxon>Thermomicrobiales</taxon>
        <taxon>environmental samples</taxon>
    </lineage>
</organism>
<accession>A0A6J4UM49</accession>
<evidence type="ECO:0000256" key="1">
    <source>
        <dbReference type="ARBA" id="ARBA00022723"/>
    </source>
</evidence>
<feature type="domain" description="Zinc finger DksA/TraR C4-type" evidence="6">
    <location>
        <begin position="99"/>
        <end position="134"/>
    </location>
</feature>
<dbReference type="GO" id="GO:0008270">
    <property type="term" value="F:zinc ion binding"/>
    <property type="evidence" value="ECO:0007669"/>
    <property type="project" value="UniProtKB-KW"/>
</dbReference>
<evidence type="ECO:0000256" key="3">
    <source>
        <dbReference type="ARBA" id="ARBA00022833"/>
    </source>
</evidence>
<keyword evidence="3" id="KW-0862">Zinc</keyword>
<dbReference type="InterPro" id="IPR000962">
    <property type="entry name" value="Znf_DskA_TraR"/>
</dbReference>
<dbReference type="PROSITE" id="PS51128">
    <property type="entry name" value="ZF_DKSA_2"/>
    <property type="match status" value="1"/>
</dbReference>
<dbReference type="Pfam" id="PF01258">
    <property type="entry name" value="zf-dskA_traR"/>
    <property type="match status" value="1"/>
</dbReference>